<name>A0ABV5R5G7_9ACTN</name>
<accession>A0ABV5R5G7</accession>
<dbReference type="InterPro" id="IPR036291">
    <property type="entry name" value="NAD(P)-bd_dom_sf"/>
</dbReference>
<evidence type="ECO:0000256" key="2">
    <source>
        <dbReference type="ARBA" id="ARBA00023002"/>
    </source>
</evidence>
<comment type="caution">
    <text evidence="3">The sequence shown here is derived from an EMBL/GenBank/DDBJ whole genome shotgun (WGS) entry which is preliminary data.</text>
</comment>
<dbReference type="EMBL" id="JBHMCG010000038">
    <property type="protein sequence ID" value="MFB9572371.1"/>
    <property type="molecule type" value="Genomic_DNA"/>
</dbReference>
<dbReference type="PANTHER" id="PTHR24320:SF274">
    <property type="entry name" value="CHAIN DEHYDROGENASE, PUTATIVE (AFU_ORTHOLOGUE AFUA_4G00440)-RELATED"/>
    <property type="match status" value="1"/>
</dbReference>
<keyword evidence="2" id="KW-0560">Oxidoreductase</keyword>
<dbReference type="SUPFAM" id="SSF51735">
    <property type="entry name" value="NAD(P)-binding Rossmann-fold domains"/>
    <property type="match status" value="1"/>
</dbReference>
<protein>
    <submittedName>
        <fullName evidence="3">SDR family NAD(P)-dependent oxidoreductase</fullName>
    </submittedName>
</protein>
<dbReference type="RefSeq" id="WP_345512055.1">
    <property type="nucleotide sequence ID" value="NZ_BAAAXD010000013.1"/>
</dbReference>
<sequence length="237" mass="25071">MALILVTGASSGLGYATATALAEEGHDVVVHARTPARVSAPTGGGRWAGVVTGDLAETGEVPGLARQTAAFGRFDAVIHNAGTMHTPEAATVNTIAPYLLTALMDKPSQLIYLSSSMHRGGSTSLARLANGTASYSDSKLWVTTLAMAVASRWEKTAAQAVDPGWVPTRMGGPGATDDLAAGHQTQVWLATHDYITLPTGGYWYHQRTQDPHPAVRDPKFQDRLLQALEDRTGVRLD</sequence>
<dbReference type="PANTHER" id="PTHR24320">
    <property type="entry name" value="RETINOL DEHYDROGENASE"/>
    <property type="match status" value="1"/>
</dbReference>
<reference evidence="3 4" key="1">
    <citation type="submission" date="2024-09" db="EMBL/GenBank/DDBJ databases">
        <authorList>
            <person name="Sun Q."/>
            <person name="Mori K."/>
        </authorList>
    </citation>
    <scope>NUCLEOTIDE SEQUENCE [LARGE SCALE GENOMIC DNA]</scope>
    <source>
        <strain evidence="3 4">JCM 3331</strain>
    </source>
</reference>
<dbReference type="Pfam" id="PF00106">
    <property type="entry name" value="adh_short"/>
    <property type="match status" value="1"/>
</dbReference>
<dbReference type="PRINTS" id="PR00081">
    <property type="entry name" value="GDHRDH"/>
</dbReference>
<dbReference type="Proteomes" id="UP001589710">
    <property type="component" value="Unassembled WGS sequence"/>
</dbReference>
<evidence type="ECO:0000313" key="4">
    <source>
        <dbReference type="Proteomes" id="UP001589710"/>
    </source>
</evidence>
<dbReference type="Gene3D" id="3.40.50.720">
    <property type="entry name" value="NAD(P)-binding Rossmann-like Domain"/>
    <property type="match status" value="1"/>
</dbReference>
<dbReference type="InterPro" id="IPR002347">
    <property type="entry name" value="SDR_fam"/>
</dbReference>
<gene>
    <name evidence="3" type="ORF">ACFFTL_08545</name>
</gene>
<evidence type="ECO:0000256" key="1">
    <source>
        <dbReference type="ARBA" id="ARBA00006484"/>
    </source>
</evidence>
<organism evidence="3 4">
    <name type="scientific">Streptomyces yanii</name>
    <dbReference type="NCBI Taxonomy" id="78510"/>
    <lineage>
        <taxon>Bacteria</taxon>
        <taxon>Bacillati</taxon>
        <taxon>Actinomycetota</taxon>
        <taxon>Actinomycetes</taxon>
        <taxon>Kitasatosporales</taxon>
        <taxon>Streptomycetaceae</taxon>
        <taxon>Streptomyces</taxon>
    </lineage>
</organism>
<evidence type="ECO:0000313" key="3">
    <source>
        <dbReference type="EMBL" id="MFB9572371.1"/>
    </source>
</evidence>
<comment type="similarity">
    <text evidence="1">Belongs to the short-chain dehydrogenases/reductases (SDR) family.</text>
</comment>
<keyword evidence="4" id="KW-1185">Reference proteome</keyword>
<proteinExistence type="inferred from homology"/>